<feature type="transmembrane region" description="Helical" evidence="5">
    <location>
        <begin position="175"/>
        <end position="197"/>
    </location>
</feature>
<keyword evidence="2 5" id="KW-0812">Transmembrane</keyword>
<dbReference type="Pfam" id="PF07690">
    <property type="entry name" value="MFS_1"/>
    <property type="match status" value="1"/>
</dbReference>
<evidence type="ECO:0000313" key="7">
    <source>
        <dbReference type="EMBL" id="MFB9952968.1"/>
    </source>
</evidence>
<reference evidence="7 8" key="1">
    <citation type="submission" date="2024-09" db="EMBL/GenBank/DDBJ databases">
        <authorList>
            <person name="Sun Q."/>
            <person name="Mori K."/>
        </authorList>
    </citation>
    <scope>NUCLEOTIDE SEQUENCE [LARGE SCALE GENOMIC DNA]</scope>
    <source>
        <strain evidence="7 8">TBRC 4938</strain>
    </source>
</reference>
<dbReference type="Gene3D" id="1.20.1250.20">
    <property type="entry name" value="MFS general substrate transporter like domains"/>
    <property type="match status" value="1"/>
</dbReference>
<feature type="transmembrane region" description="Helical" evidence="5">
    <location>
        <begin position="112"/>
        <end position="135"/>
    </location>
</feature>
<feature type="transmembrane region" description="Helical" evidence="5">
    <location>
        <begin position="57"/>
        <end position="77"/>
    </location>
</feature>
<gene>
    <name evidence="7" type="ORF">ACFFP0_29350</name>
</gene>
<dbReference type="InterPro" id="IPR011701">
    <property type="entry name" value="MFS"/>
</dbReference>
<name>A0ABV6AQQ4_9HYPH</name>
<evidence type="ECO:0000256" key="2">
    <source>
        <dbReference type="ARBA" id="ARBA00022692"/>
    </source>
</evidence>
<feature type="transmembrane region" description="Helical" evidence="5">
    <location>
        <begin position="317"/>
        <end position="337"/>
    </location>
</feature>
<proteinExistence type="predicted"/>
<dbReference type="EMBL" id="JBHMAA010000043">
    <property type="protein sequence ID" value="MFB9952968.1"/>
    <property type="molecule type" value="Genomic_DNA"/>
</dbReference>
<feature type="transmembrane region" description="Helical" evidence="5">
    <location>
        <begin position="147"/>
        <end position="169"/>
    </location>
</feature>
<sequence>MTSSKSVENLLDGVKPNPFMIRVWVLCGLILLFDGYDLTVISFIAPELVKEFGFDKSLLGALFASSLVGFALAGPLLGLIGDRYGRKSTIILSCLLFGVATLAMMLTTTISGMIVCRFIVGLGLGGALPTTTAMIAEFAPKGMRVRVLALVSTAVPLGAMVPGLLTAALVPSYGWQILVIVGGVLPVFLAICLIWAMPESIKYLALRPKSHARLAALLKRLASALPALEVGGVAKQSTRDNSPARLFSHGLAGITLLMWASFFLNAMALYLVINWLPLVLQSQGMSVSQAGQYSALFAGGGLVGGFMIAALISWMGVLLLPILFIVAVPFLVAFASFDLPHIGIILCVFIPGLSVGALQVACVTISGLLYPTAIRASGIGWGLGVGRIGAIVGPFVGAAILALQLPERQMISFSAIPMAVGGIGAFILVILCYRRFGSLQVDELSPETPLASVSSPTEQASNFSH</sequence>
<feature type="transmembrane region" description="Helical" evidence="5">
    <location>
        <begin position="411"/>
        <end position="433"/>
    </location>
</feature>
<evidence type="ECO:0000259" key="6">
    <source>
        <dbReference type="PROSITE" id="PS50850"/>
    </source>
</evidence>
<feature type="transmembrane region" description="Helical" evidence="5">
    <location>
        <begin position="21"/>
        <end position="45"/>
    </location>
</feature>
<dbReference type="RefSeq" id="WP_377265767.1">
    <property type="nucleotide sequence ID" value="NZ_JBHMAA010000043.1"/>
</dbReference>
<evidence type="ECO:0000256" key="5">
    <source>
        <dbReference type="SAM" id="Phobius"/>
    </source>
</evidence>
<dbReference type="InterPro" id="IPR036259">
    <property type="entry name" value="MFS_trans_sf"/>
</dbReference>
<evidence type="ECO:0000256" key="4">
    <source>
        <dbReference type="ARBA" id="ARBA00023136"/>
    </source>
</evidence>
<comment type="caution">
    <text evidence="7">The sequence shown here is derived from an EMBL/GenBank/DDBJ whole genome shotgun (WGS) entry which is preliminary data.</text>
</comment>
<keyword evidence="4 5" id="KW-0472">Membrane</keyword>
<feature type="transmembrane region" description="Helical" evidence="5">
    <location>
        <begin position="246"/>
        <end position="273"/>
    </location>
</feature>
<keyword evidence="8" id="KW-1185">Reference proteome</keyword>
<evidence type="ECO:0000313" key="8">
    <source>
        <dbReference type="Proteomes" id="UP001589692"/>
    </source>
</evidence>
<feature type="domain" description="Major facilitator superfamily (MFS) profile" evidence="6">
    <location>
        <begin position="23"/>
        <end position="440"/>
    </location>
</feature>
<evidence type="ECO:0000256" key="3">
    <source>
        <dbReference type="ARBA" id="ARBA00022989"/>
    </source>
</evidence>
<comment type="subcellular location">
    <subcellularLocation>
        <location evidence="1">Membrane</location>
        <topology evidence="1">Multi-pass membrane protein</topology>
    </subcellularLocation>
</comment>
<feature type="transmembrane region" description="Helical" evidence="5">
    <location>
        <begin position="293"/>
        <end position="312"/>
    </location>
</feature>
<feature type="transmembrane region" description="Helical" evidence="5">
    <location>
        <begin position="381"/>
        <end position="405"/>
    </location>
</feature>
<dbReference type="SUPFAM" id="SSF103473">
    <property type="entry name" value="MFS general substrate transporter"/>
    <property type="match status" value="1"/>
</dbReference>
<dbReference type="InterPro" id="IPR020846">
    <property type="entry name" value="MFS_dom"/>
</dbReference>
<accession>A0ABV6AQQ4</accession>
<dbReference type="PROSITE" id="PS50850">
    <property type="entry name" value="MFS"/>
    <property type="match status" value="1"/>
</dbReference>
<dbReference type="PANTHER" id="PTHR23508">
    <property type="entry name" value="CARBOXYLIC ACID TRANSPORTER PROTEIN HOMOLOG"/>
    <property type="match status" value="1"/>
</dbReference>
<evidence type="ECO:0000256" key="1">
    <source>
        <dbReference type="ARBA" id="ARBA00004141"/>
    </source>
</evidence>
<dbReference type="Proteomes" id="UP001589692">
    <property type="component" value="Unassembled WGS sequence"/>
</dbReference>
<protein>
    <submittedName>
        <fullName evidence="7">MFS transporter</fullName>
    </submittedName>
</protein>
<keyword evidence="3 5" id="KW-1133">Transmembrane helix</keyword>
<feature type="transmembrane region" description="Helical" evidence="5">
    <location>
        <begin position="343"/>
        <end position="369"/>
    </location>
</feature>
<feature type="transmembrane region" description="Helical" evidence="5">
    <location>
        <begin position="89"/>
        <end position="106"/>
    </location>
</feature>
<organism evidence="7 8">
    <name type="scientific">Rhizobium puerariae</name>
    <dbReference type="NCBI Taxonomy" id="1585791"/>
    <lineage>
        <taxon>Bacteria</taxon>
        <taxon>Pseudomonadati</taxon>
        <taxon>Pseudomonadota</taxon>
        <taxon>Alphaproteobacteria</taxon>
        <taxon>Hyphomicrobiales</taxon>
        <taxon>Rhizobiaceae</taxon>
        <taxon>Rhizobium/Agrobacterium group</taxon>
        <taxon>Rhizobium</taxon>
    </lineage>
</organism>
<dbReference type="PANTHER" id="PTHR23508:SF10">
    <property type="entry name" value="CARBOXYLIC ACID TRANSPORTER PROTEIN HOMOLOG"/>
    <property type="match status" value="1"/>
</dbReference>